<protein>
    <submittedName>
        <fullName evidence="1">Uncharacterized protein</fullName>
    </submittedName>
</protein>
<dbReference type="OrthoDB" id="9918451at2"/>
<reference evidence="2" key="1">
    <citation type="submission" date="2016-10" db="EMBL/GenBank/DDBJ databases">
        <authorList>
            <person name="Varghese N."/>
            <person name="Submissions S."/>
        </authorList>
    </citation>
    <scope>NUCLEOTIDE SEQUENCE [LARGE SCALE GENOMIC DNA]</scope>
    <source>
        <strain evidence="2">CGMCC 4.7038</strain>
    </source>
</reference>
<dbReference type="STRING" id="1144548.SAMN05443287_105259"/>
<dbReference type="AlphaFoldDB" id="A0A1H6ZRS2"/>
<dbReference type="Proteomes" id="UP000198707">
    <property type="component" value="Unassembled WGS sequence"/>
</dbReference>
<keyword evidence="2" id="KW-1185">Reference proteome</keyword>
<dbReference type="EMBL" id="FNYV01000005">
    <property type="protein sequence ID" value="SEJ56223.1"/>
    <property type="molecule type" value="Genomic_DNA"/>
</dbReference>
<sequence>MNPRLDPETDAELRQAVQRFTEAVSQLGLDDEIQLVSEPGSAAGAAVLQIGQASVLHWLAWLVEQAPSPLADRDWPNLWEHFE</sequence>
<evidence type="ECO:0000313" key="2">
    <source>
        <dbReference type="Proteomes" id="UP000198707"/>
    </source>
</evidence>
<accession>A0A1H6ZRS2</accession>
<organism evidence="1 2">
    <name type="scientific">Micromonospora phaseoli</name>
    <dbReference type="NCBI Taxonomy" id="1144548"/>
    <lineage>
        <taxon>Bacteria</taxon>
        <taxon>Bacillati</taxon>
        <taxon>Actinomycetota</taxon>
        <taxon>Actinomycetes</taxon>
        <taxon>Micromonosporales</taxon>
        <taxon>Micromonosporaceae</taxon>
        <taxon>Micromonospora</taxon>
    </lineage>
</organism>
<dbReference type="RefSeq" id="WP_092380673.1">
    <property type="nucleotide sequence ID" value="NZ_BOPI01000007.1"/>
</dbReference>
<evidence type="ECO:0000313" key="1">
    <source>
        <dbReference type="EMBL" id="SEJ56223.1"/>
    </source>
</evidence>
<proteinExistence type="predicted"/>
<gene>
    <name evidence="1" type="ORF">SAMN05443287_105259</name>
</gene>
<name>A0A1H6ZRS2_9ACTN</name>